<gene>
    <name evidence="2" type="ORF">C8N29_10820</name>
</gene>
<dbReference type="Proteomes" id="UP000244223">
    <property type="component" value="Unassembled WGS sequence"/>
</dbReference>
<dbReference type="AlphaFoldDB" id="A0A2T5IYR0"/>
<feature type="transmembrane region" description="Helical" evidence="1">
    <location>
        <begin position="103"/>
        <end position="122"/>
    </location>
</feature>
<feature type="transmembrane region" description="Helical" evidence="1">
    <location>
        <begin position="75"/>
        <end position="97"/>
    </location>
</feature>
<dbReference type="RefSeq" id="WP_146164445.1">
    <property type="nucleotide sequence ID" value="NZ_QAON01000008.1"/>
</dbReference>
<evidence type="ECO:0000313" key="3">
    <source>
        <dbReference type="Proteomes" id="UP000244223"/>
    </source>
</evidence>
<keyword evidence="1" id="KW-1133">Transmembrane helix</keyword>
<comment type="caution">
    <text evidence="2">The sequence shown here is derived from an EMBL/GenBank/DDBJ whole genome shotgun (WGS) entry which is preliminary data.</text>
</comment>
<proteinExistence type="predicted"/>
<sequence length="127" mass="13730">MANKQTTAHLKDKDGEILLQQNATDSPLIPINQLERLHNFRPDLVDWVIQQTQIEAEHRRHTVKIVNRSVFIERVFGQFCALSLGLAAIIGGVYAAINGAETAGGIIATAGVGGLAAVFLTGKKQDN</sequence>
<protein>
    <submittedName>
        <fullName evidence="2">Uncharacterized protein</fullName>
    </submittedName>
</protein>
<keyword evidence="1" id="KW-0812">Transmembrane</keyword>
<keyword evidence="1" id="KW-0472">Membrane</keyword>
<evidence type="ECO:0000256" key="1">
    <source>
        <dbReference type="SAM" id="Phobius"/>
    </source>
</evidence>
<name>A0A2T5IYR0_9GAMM</name>
<evidence type="ECO:0000313" key="2">
    <source>
        <dbReference type="EMBL" id="PTQ89139.1"/>
    </source>
</evidence>
<keyword evidence="3" id="KW-1185">Reference proteome</keyword>
<dbReference type="OrthoDB" id="8906697at2"/>
<organism evidence="2 3">
    <name type="scientific">Agitococcus lubricus</name>
    <dbReference type="NCBI Taxonomy" id="1077255"/>
    <lineage>
        <taxon>Bacteria</taxon>
        <taxon>Pseudomonadati</taxon>
        <taxon>Pseudomonadota</taxon>
        <taxon>Gammaproteobacteria</taxon>
        <taxon>Moraxellales</taxon>
        <taxon>Moraxellaceae</taxon>
        <taxon>Agitococcus</taxon>
    </lineage>
</organism>
<dbReference type="EMBL" id="QAON01000008">
    <property type="protein sequence ID" value="PTQ89139.1"/>
    <property type="molecule type" value="Genomic_DNA"/>
</dbReference>
<reference evidence="2 3" key="1">
    <citation type="submission" date="2018-04" db="EMBL/GenBank/DDBJ databases">
        <title>Genomic Encyclopedia of Archaeal and Bacterial Type Strains, Phase II (KMG-II): from individual species to whole genera.</title>
        <authorList>
            <person name="Goeker M."/>
        </authorList>
    </citation>
    <scope>NUCLEOTIDE SEQUENCE [LARGE SCALE GENOMIC DNA]</scope>
    <source>
        <strain evidence="2 3">DSM 5822</strain>
    </source>
</reference>
<accession>A0A2T5IYR0</accession>